<comment type="subcellular location">
    <subcellularLocation>
        <location evidence="1">Membrane</location>
        <topology evidence="1">Multi-pass membrane protein</topology>
    </subcellularLocation>
</comment>
<keyword evidence="4" id="KW-0107">Calcium channel</keyword>
<dbReference type="Proteomes" id="UP001642464">
    <property type="component" value="Unassembled WGS sequence"/>
</dbReference>
<evidence type="ECO:0000256" key="4">
    <source>
        <dbReference type="ARBA" id="ARBA00022673"/>
    </source>
</evidence>
<keyword evidence="6" id="KW-0106">Calcium</keyword>
<evidence type="ECO:0000256" key="2">
    <source>
        <dbReference type="ARBA" id="ARBA00022448"/>
    </source>
</evidence>
<proteinExistence type="predicted"/>
<gene>
    <name evidence="15" type="ORF">SCF082_LOCUS36767</name>
</gene>
<evidence type="ECO:0000256" key="3">
    <source>
        <dbReference type="ARBA" id="ARBA00022568"/>
    </source>
</evidence>
<sequence length="473" mass="53191">MNDIVNLLAAFIGLHFHQSESANRISDKIFASLTEDLQKFGTPVWEWPHLRESTFSNSSIHRSQTALGLIDKPASVEYNVVPAQALMELFLAEEGDIHKRILGSKLLKPFHAVREILLAGDTNRLVAELTFVRINDLAAPPEPLHPLVILEPFVAVLIVCNGIMIGFQTDPAWADWEGWGPMEAVFASFLVLEILTRMHLLGCRGFWWGEETSWNFFDLFLAMTGCVDIIVQQVGQMDSGIFGTSLLRFCRLIRLVRIVKVFRLKAMRDLRLMVKGLIAGIRTLILAFTLLFSVLYVISGFATMTIGSYPETKDLQLDGYFKSLPHSMFTAFRCFTGECVNNEGHSITSKMSQEYGLFFELPYVMSYMLVSMGIFNVILAVYVDITMKAAKENEAQTAEQHARESIRIARTTRELLKKFAAAYHLYQEMEENSTTDRLEIRASAALFTDDELQENIAPGQLAVPGEAVSLALL</sequence>
<evidence type="ECO:0000256" key="10">
    <source>
        <dbReference type="ARBA" id="ARBA00023136"/>
    </source>
</evidence>
<keyword evidence="9" id="KW-0406">Ion transport</keyword>
<evidence type="ECO:0000259" key="14">
    <source>
        <dbReference type="Pfam" id="PF00520"/>
    </source>
</evidence>
<dbReference type="InterPro" id="IPR027359">
    <property type="entry name" value="Volt_channel_dom_sf"/>
</dbReference>
<evidence type="ECO:0000313" key="16">
    <source>
        <dbReference type="Proteomes" id="UP001642464"/>
    </source>
</evidence>
<evidence type="ECO:0000313" key="15">
    <source>
        <dbReference type="EMBL" id="CAK9076116.1"/>
    </source>
</evidence>
<comment type="caution">
    <text evidence="15">The sequence shown here is derived from an EMBL/GenBank/DDBJ whole genome shotgun (WGS) entry which is preliminary data.</text>
</comment>
<dbReference type="PANTHER" id="PTHR45628">
    <property type="entry name" value="VOLTAGE-DEPENDENT CALCIUM CHANNEL TYPE A SUBUNIT ALPHA-1"/>
    <property type="match status" value="1"/>
</dbReference>
<evidence type="ECO:0000256" key="8">
    <source>
        <dbReference type="ARBA" id="ARBA00022989"/>
    </source>
</evidence>
<feature type="transmembrane region" description="Helical" evidence="13">
    <location>
        <begin position="364"/>
        <end position="383"/>
    </location>
</feature>
<keyword evidence="5 13" id="KW-0812">Transmembrane</keyword>
<keyword evidence="11" id="KW-0325">Glycoprotein</keyword>
<dbReference type="Gene3D" id="1.20.120.350">
    <property type="entry name" value="Voltage-gated potassium channels. Chain C"/>
    <property type="match status" value="1"/>
</dbReference>
<dbReference type="InterPro" id="IPR050599">
    <property type="entry name" value="VDCC_alpha-1_subunit"/>
</dbReference>
<keyword evidence="3" id="KW-0109">Calcium transport</keyword>
<evidence type="ECO:0000256" key="5">
    <source>
        <dbReference type="ARBA" id="ARBA00022692"/>
    </source>
</evidence>
<keyword evidence="16" id="KW-1185">Reference proteome</keyword>
<dbReference type="SUPFAM" id="SSF81324">
    <property type="entry name" value="Voltage-gated potassium channels"/>
    <property type="match status" value="1"/>
</dbReference>
<evidence type="ECO:0000256" key="7">
    <source>
        <dbReference type="ARBA" id="ARBA00022882"/>
    </source>
</evidence>
<reference evidence="15 16" key="1">
    <citation type="submission" date="2024-02" db="EMBL/GenBank/DDBJ databases">
        <authorList>
            <person name="Chen Y."/>
            <person name="Shah S."/>
            <person name="Dougan E. K."/>
            <person name="Thang M."/>
            <person name="Chan C."/>
        </authorList>
    </citation>
    <scope>NUCLEOTIDE SEQUENCE [LARGE SCALE GENOMIC DNA]</scope>
</reference>
<keyword evidence="8 13" id="KW-1133">Transmembrane helix</keyword>
<organism evidence="15 16">
    <name type="scientific">Durusdinium trenchii</name>
    <dbReference type="NCBI Taxonomy" id="1381693"/>
    <lineage>
        <taxon>Eukaryota</taxon>
        <taxon>Sar</taxon>
        <taxon>Alveolata</taxon>
        <taxon>Dinophyceae</taxon>
        <taxon>Suessiales</taxon>
        <taxon>Symbiodiniaceae</taxon>
        <taxon>Durusdinium</taxon>
    </lineage>
</organism>
<evidence type="ECO:0000256" key="11">
    <source>
        <dbReference type="ARBA" id="ARBA00023180"/>
    </source>
</evidence>
<dbReference type="Gene3D" id="1.10.287.70">
    <property type="match status" value="1"/>
</dbReference>
<keyword evidence="2" id="KW-0813">Transport</keyword>
<evidence type="ECO:0000256" key="13">
    <source>
        <dbReference type="SAM" id="Phobius"/>
    </source>
</evidence>
<evidence type="ECO:0000256" key="9">
    <source>
        <dbReference type="ARBA" id="ARBA00023065"/>
    </source>
</evidence>
<feature type="transmembrane region" description="Helical" evidence="13">
    <location>
        <begin position="283"/>
        <end position="306"/>
    </location>
</feature>
<dbReference type="InterPro" id="IPR005821">
    <property type="entry name" value="Ion_trans_dom"/>
</dbReference>
<keyword evidence="10 13" id="KW-0472">Membrane</keyword>
<dbReference type="EMBL" id="CAXAMM010036669">
    <property type="protein sequence ID" value="CAK9076116.1"/>
    <property type="molecule type" value="Genomic_DNA"/>
</dbReference>
<feature type="domain" description="Ion transport" evidence="14">
    <location>
        <begin position="152"/>
        <end position="389"/>
    </location>
</feature>
<keyword evidence="7" id="KW-0851">Voltage-gated channel</keyword>
<evidence type="ECO:0000256" key="12">
    <source>
        <dbReference type="ARBA" id="ARBA00023303"/>
    </source>
</evidence>
<evidence type="ECO:0000256" key="1">
    <source>
        <dbReference type="ARBA" id="ARBA00004141"/>
    </source>
</evidence>
<protein>
    <submittedName>
        <fullName evidence="15">Voltage-dependent calcium channel type A subunit alpha-1 (Cacophony protein)</fullName>
    </submittedName>
</protein>
<dbReference type="PANTHER" id="PTHR45628:SF7">
    <property type="entry name" value="VOLTAGE-DEPENDENT CALCIUM CHANNEL TYPE A SUBUNIT ALPHA-1"/>
    <property type="match status" value="1"/>
</dbReference>
<keyword evidence="12" id="KW-0407">Ion channel</keyword>
<name>A0ABP0PKK6_9DINO</name>
<dbReference type="Pfam" id="PF00520">
    <property type="entry name" value="Ion_trans"/>
    <property type="match status" value="1"/>
</dbReference>
<accession>A0ABP0PKK6</accession>
<evidence type="ECO:0000256" key="6">
    <source>
        <dbReference type="ARBA" id="ARBA00022837"/>
    </source>
</evidence>